<accession>A0ABU1S1H1</accession>
<dbReference type="InterPro" id="IPR011051">
    <property type="entry name" value="RmlC_Cupin_sf"/>
</dbReference>
<evidence type="ECO:0000313" key="4">
    <source>
        <dbReference type="Proteomes" id="UP001261871"/>
    </source>
</evidence>
<reference evidence="3 4" key="1">
    <citation type="submission" date="2023-07" db="EMBL/GenBank/DDBJ databases">
        <title>Sorghum-associated microbial communities from plants grown in Nebraska, USA.</title>
        <authorList>
            <person name="Schachtman D."/>
        </authorList>
    </citation>
    <scope>NUCLEOTIDE SEQUENCE [LARGE SCALE GENOMIC DNA]</scope>
    <source>
        <strain evidence="3 4">BE124</strain>
    </source>
</reference>
<feature type="signal peptide" evidence="1">
    <location>
        <begin position="1"/>
        <end position="26"/>
    </location>
</feature>
<name>A0ABU1S1H1_9FLAO</name>
<dbReference type="InterPro" id="IPR014710">
    <property type="entry name" value="RmlC-like_jellyroll"/>
</dbReference>
<dbReference type="PANTHER" id="PTHR38599:SF1">
    <property type="entry name" value="CUPIN DOMAIN PROTEIN (AFU_ORTHOLOGUE AFUA_3G13620)"/>
    <property type="match status" value="1"/>
</dbReference>
<evidence type="ECO:0000313" key="3">
    <source>
        <dbReference type="EMBL" id="MDR6844881.1"/>
    </source>
</evidence>
<evidence type="ECO:0000259" key="2">
    <source>
        <dbReference type="Pfam" id="PF07883"/>
    </source>
</evidence>
<gene>
    <name evidence="3" type="ORF">J2W95_001580</name>
</gene>
<comment type="caution">
    <text evidence="3">The sequence shown here is derived from an EMBL/GenBank/DDBJ whole genome shotgun (WGS) entry which is preliminary data.</text>
</comment>
<organism evidence="3 4">
    <name type="scientific">Flavobacterium granuli</name>
    <dbReference type="NCBI Taxonomy" id="280093"/>
    <lineage>
        <taxon>Bacteria</taxon>
        <taxon>Pseudomonadati</taxon>
        <taxon>Bacteroidota</taxon>
        <taxon>Flavobacteriia</taxon>
        <taxon>Flavobacteriales</taxon>
        <taxon>Flavobacteriaceae</taxon>
        <taxon>Flavobacterium</taxon>
    </lineage>
</organism>
<dbReference type="InterPro" id="IPR013096">
    <property type="entry name" value="Cupin_2"/>
</dbReference>
<feature type="chain" id="PRO_5046943423" evidence="1">
    <location>
        <begin position="27"/>
        <end position="136"/>
    </location>
</feature>
<dbReference type="EMBL" id="JAVDTX010000003">
    <property type="protein sequence ID" value="MDR6844881.1"/>
    <property type="molecule type" value="Genomic_DNA"/>
</dbReference>
<proteinExistence type="predicted"/>
<dbReference type="SUPFAM" id="SSF51182">
    <property type="entry name" value="RmlC-like cupins"/>
    <property type="match status" value="1"/>
</dbReference>
<dbReference type="Gene3D" id="2.60.120.10">
    <property type="entry name" value="Jelly Rolls"/>
    <property type="match status" value="1"/>
</dbReference>
<sequence>MKNNKKLFRTVAAILMIVTYAISTSAQTKPSGISRTELQRHDISTPGSEVVQAHIDFEPRTAFGNHNHPGEEIIYVLEGELEYIVEGKPPVTLKAGQVLFIPAGTIHSAKNVGNTKASELATYIVKKGKPLVQLIK</sequence>
<evidence type="ECO:0000256" key="1">
    <source>
        <dbReference type="SAM" id="SignalP"/>
    </source>
</evidence>
<keyword evidence="1" id="KW-0732">Signal</keyword>
<dbReference type="Pfam" id="PF07883">
    <property type="entry name" value="Cupin_2"/>
    <property type="match status" value="1"/>
</dbReference>
<dbReference type="Proteomes" id="UP001261871">
    <property type="component" value="Unassembled WGS sequence"/>
</dbReference>
<protein>
    <submittedName>
        <fullName evidence="3">Quercetin dioxygenase-like cupin family protein</fullName>
    </submittedName>
</protein>
<feature type="domain" description="Cupin type-2" evidence="2">
    <location>
        <begin position="54"/>
        <end position="119"/>
    </location>
</feature>
<dbReference type="PANTHER" id="PTHR38599">
    <property type="entry name" value="CUPIN DOMAIN PROTEIN (AFU_ORTHOLOGUE AFUA_3G13620)"/>
    <property type="match status" value="1"/>
</dbReference>
<dbReference type="CDD" id="cd02235">
    <property type="entry name" value="cupin_BLL4011-like"/>
    <property type="match status" value="1"/>
</dbReference>
<dbReference type="RefSeq" id="WP_310005672.1">
    <property type="nucleotide sequence ID" value="NZ_JAVDTX010000003.1"/>
</dbReference>
<keyword evidence="4" id="KW-1185">Reference proteome</keyword>